<feature type="compositionally biased region" description="Low complexity" evidence="1">
    <location>
        <begin position="578"/>
        <end position="594"/>
    </location>
</feature>
<evidence type="ECO:0000313" key="3">
    <source>
        <dbReference type="Proteomes" id="UP001596067"/>
    </source>
</evidence>
<feature type="compositionally biased region" description="Low complexity" evidence="1">
    <location>
        <begin position="641"/>
        <end position="658"/>
    </location>
</feature>
<organism evidence="2 3">
    <name type="scientific">Kitasatospora aburaviensis</name>
    <dbReference type="NCBI Taxonomy" id="67265"/>
    <lineage>
        <taxon>Bacteria</taxon>
        <taxon>Bacillati</taxon>
        <taxon>Actinomycetota</taxon>
        <taxon>Actinomycetes</taxon>
        <taxon>Kitasatosporales</taxon>
        <taxon>Streptomycetaceae</taxon>
        <taxon>Kitasatospora</taxon>
    </lineage>
</organism>
<comment type="caution">
    <text evidence="2">The sequence shown here is derived from an EMBL/GenBank/DDBJ whole genome shotgun (WGS) entry which is preliminary data.</text>
</comment>
<reference evidence="3" key="1">
    <citation type="journal article" date="2019" name="Int. J. Syst. Evol. Microbiol.">
        <title>The Global Catalogue of Microorganisms (GCM) 10K type strain sequencing project: providing services to taxonomists for standard genome sequencing and annotation.</title>
        <authorList>
            <consortium name="The Broad Institute Genomics Platform"/>
            <consortium name="The Broad Institute Genome Sequencing Center for Infectious Disease"/>
            <person name="Wu L."/>
            <person name="Ma J."/>
        </authorList>
    </citation>
    <scope>NUCLEOTIDE SEQUENCE [LARGE SCALE GENOMIC DNA]</scope>
    <source>
        <strain evidence="3">CGMCC 4.1469</strain>
    </source>
</reference>
<feature type="compositionally biased region" description="Low complexity" evidence="1">
    <location>
        <begin position="609"/>
        <end position="633"/>
    </location>
</feature>
<feature type="region of interest" description="Disordered" evidence="1">
    <location>
        <begin position="325"/>
        <end position="360"/>
    </location>
</feature>
<keyword evidence="3" id="KW-1185">Reference proteome</keyword>
<feature type="compositionally biased region" description="Acidic residues" evidence="1">
    <location>
        <begin position="595"/>
        <end position="608"/>
    </location>
</feature>
<feature type="region of interest" description="Disordered" evidence="1">
    <location>
        <begin position="1"/>
        <end position="51"/>
    </location>
</feature>
<dbReference type="EMBL" id="JBHSOD010000001">
    <property type="protein sequence ID" value="MFC5883456.1"/>
    <property type="molecule type" value="Genomic_DNA"/>
</dbReference>
<accession>A0ABW1EN56</accession>
<feature type="compositionally biased region" description="Low complexity" evidence="1">
    <location>
        <begin position="22"/>
        <end position="42"/>
    </location>
</feature>
<name>A0ABW1EN56_9ACTN</name>
<feature type="compositionally biased region" description="Basic and acidic residues" evidence="1">
    <location>
        <begin position="7"/>
        <end position="21"/>
    </location>
</feature>
<gene>
    <name evidence="2" type="ORF">ACFP0N_00505</name>
</gene>
<dbReference type="Proteomes" id="UP001596067">
    <property type="component" value="Unassembled WGS sequence"/>
</dbReference>
<protein>
    <submittedName>
        <fullName evidence="2">Uncharacterized protein</fullName>
    </submittedName>
</protein>
<evidence type="ECO:0000256" key="1">
    <source>
        <dbReference type="SAM" id="MobiDB-lite"/>
    </source>
</evidence>
<dbReference type="RefSeq" id="WP_313766260.1">
    <property type="nucleotide sequence ID" value="NZ_BAAAVH010000072.1"/>
</dbReference>
<feature type="region of interest" description="Disordered" evidence="1">
    <location>
        <begin position="548"/>
        <end position="658"/>
    </location>
</feature>
<proteinExistence type="predicted"/>
<feature type="compositionally biased region" description="Acidic residues" evidence="1">
    <location>
        <begin position="340"/>
        <end position="358"/>
    </location>
</feature>
<sequence>MTVLHSRNADASDAADAKAADAETATDAADTTDATDLEQTTARPAATDPDLRDELGRYAELGAFTLTAESHAWYAAVDTVATPEDARAASTVLAELRGRDLQQTWDAVTALAADVKLDEPDTVAKAALLVELLQRVHKTSTTLVGAAYDADLDALIAATADRAWRRERGVKLSFLKVRGLRKQAAAFALDGRKVRPEELHEAFSSAEIERRAWAVLAPSGTLPNPPADGALVESTATAFEAIGTGLRELARLLPAHDLDGLPFGELIDLVERLAADEGTLYRLPTIRSLRATLEEAGLADLLAELTEARADRRAAEAAFTARQALAGGQRDGLAGTRDEAEPEPETDAETDAEAEVETEPGTAEVAEAAVAVEPEPEVVAAAEPEVVAEAAVEPDAADAEPVLEADELVIEEPVAVQPLVVTLPAPSPAADDLVDVTPILPAKPEPEAQAEVQPEAEAEAAVVEVVEETTEVVPAVEAAEALEADEVEETVVEEAADEVASAEVVEAAEPEVVAAEVEETQPEVETVAEAVVEVAEPEVEVAAVEPVAEEATAEAVAEPEVEPVLESEQAEQAEQAEPEAAAAEAEATATAAVETEAEVEPVAEETTEVDTPAVETAEPVAAEAEPEVTAVEPTAEETTPETEAAPEAAPEPQSEPAAVAETVIEAAPEPQPEPAPVVEPATAVEPVPAVEPAPVVEPATAGRPEKPDFTPGRPVTAYSADELLAVVRWVDGDGVKRSDEELLRAAMKELGFARLGPRIKEALGAAVTAARG</sequence>
<feature type="compositionally biased region" description="Acidic residues" evidence="1">
    <location>
        <begin position="548"/>
        <end position="577"/>
    </location>
</feature>
<evidence type="ECO:0000313" key="2">
    <source>
        <dbReference type="EMBL" id="MFC5883456.1"/>
    </source>
</evidence>